<gene>
    <name evidence="6" type="ORF">HNR25_004160</name>
</gene>
<dbReference type="RefSeq" id="WP_184637809.1">
    <property type="nucleotide sequence ID" value="NZ_BAABKT010000032.1"/>
</dbReference>
<dbReference type="PANTHER" id="PTHR30346:SF30">
    <property type="entry name" value="SMALL NEUTRAL PROTEASE REGULATORY PROTEIN"/>
    <property type="match status" value="1"/>
</dbReference>
<dbReference type="GO" id="GO:0003700">
    <property type="term" value="F:DNA-binding transcription factor activity"/>
    <property type="evidence" value="ECO:0007669"/>
    <property type="project" value="InterPro"/>
</dbReference>
<dbReference type="EMBL" id="JACHLY010000001">
    <property type="protein sequence ID" value="MBB6000409.1"/>
    <property type="molecule type" value="Genomic_DNA"/>
</dbReference>
<dbReference type="AlphaFoldDB" id="A0A841EGC4"/>
<dbReference type="CDD" id="cd08436">
    <property type="entry name" value="PBP2_LTTR_like_3"/>
    <property type="match status" value="1"/>
</dbReference>
<evidence type="ECO:0000313" key="7">
    <source>
        <dbReference type="Proteomes" id="UP000578077"/>
    </source>
</evidence>
<dbReference type="PROSITE" id="PS50931">
    <property type="entry name" value="HTH_LYSR"/>
    <property type="match status" value="1"/>
</dbReference>
<dbReference type="Gene3D" id="1.10.10.10">
    <property type="entry name" value="Winged helix-like DNA-binding domain superfamily/Winged helix DNA-binding domain"/>
    <property type="match status" value="1"/>
</dbReference>
<keyword evidence="3 6" id="KW-0238">DNA-binding</keyword>
<evidence type="ECO:0000256" key="1">
    <source>
        <dbReference type="ARBA" id="ARBA00009437"/>
    </source>
</evidence>
<dbReference type="Proteomes" id="UP000578077">
    <property type="component" value="Unassembled WGS sequence"/>
</dbReference>
<comment type="caution">
    <text evidence="6">The sequence shown here is derived from an EMBL/GenBank/DDBJ whole genome shotgun (WGS) entry which is preliminary data.</text>
</comment>
<name>A0A841EGC4_9ACTN</name>
<proteinExistence type="inferred from homology"/>
<dbReference type="Pfam" id="PF03466">
    <property type="entry name" value="LysR_substrate"/>
    <property type="match status" value="1"/>
</dbReference>
<accession>A0A841EGC4</accession>
<dbReference type="InterPro" id="IPR005119">
    <property type="entry name" value="LysR_subst-bd"/>
</dbReference>
<dbReference type="PRINTS" id="PR00039">
    <property type="entry name" value="HTHLYSR"/>
</dbReference>
<comment type="similarity">
    <text evidence="1">Belongs to the LysR transcriptional regulatory family.</text>
</comment>
<dbReference type="GO" id="GO:0032993">
    <property type="term" value="C:protein-DNA complex"/>
    <property type="evidence" value="ECO:0007669"/>
    <property type="project" value="TreeGrafter"/>
</dbReference>
<reference evidence="6 7" key="1">
    <citation type="submission" date="2020-08" db="EMBL/GenBank/DDBJ databases">
        <title>Sequencing the genomes of 1000 actinobacteria strains.</title>
        <authorList>
            <person name="Klenk H.-P."/>
        </authorList>
    </citation>
    <scope>NUCLEOTIDE SEQUENCE [LARGE SCALE GENOMIC DNA]</scope>
    <source>
        <strain evidence="6 7">DSM 44593</strain>
    </source>
</reference>
<sequence length="295" mass="31247">MELQQMRYVVAVAETGNFTRAAERCLVVQSALSHQIARLERELGARLFDRTSRRVRLSAAGEVFLPAARQALDAAERARAEVASAAGEVRGRLAVGAIPTVAAVDLPGLLRDYRERHPRVRVSLRVAGSAGLIEQVRQGALDSAFVGLSSGSRPEGVRSRELARGHHVAVAAPGHWLDGRTEVELRDLADETFVDFTAGGAGRAQSDEAFAAAGVAREVAFEATAVDLIARLVRQGLGISLLPAAFVPEVPGVCTVPIRDAPTRVEYLVWSRVRPAPPAAALLEALGAASESGGE</sequence>
<evidence type="ECO:0000259" key="5">
    <source>
        <dbReference type="PROSITE" id="PS50931"/>
    </source>
</evidence>
<dbReference type="SUPFAM" id="SSF53850">
    <property type="entry name" value="Periplasmic binding protein-like II"/>
    <property type="match status" value="1"/>
</dbReference>
<organism evidence="6 7">
    <name type="scientific">Streptomonospora salina</name>
    <dbReference type="NCBI Taxonomy" id="104205"/>
    <lineage>
        <taxon>Bacteria</taxon>
        <taxon>Bacillati</taxon>
        <taxon>Actinomycetota</taxon>
        <taxon>Actinomycetes</taxon>
        <taxon>Streptosporangiales</taxon>
        <taxon>Nocardiopsidaceae</taxon>
        <taxon>Streptomonospora</taxon>
    </lineage>
</organism>
<dbReference type="InterPro" id="IPR000847">
    <property type="entry name" value="LysR_HTH_N"/>
</dbReference>
<feature type="domain" description="HTH lysR-type" evidence="5">
    <location>
        <begin position="1"/>
        <end position="58"/>
    </location>
</feature>
<evidence type="ECO:0000256" key="3">
    <source>
        <dbReference type="ARBA" id="ARBA00023125"/>
    </source>
</evidence>
<dbReference type="PANTHER" id="PTHR30346">
    <property type="entry name" value="TRANSCRIPTIONAL DUAL REGULATOR HCAR-RELATED"/>
    <property type="match status" value="1"/>
</dbReference>
<dbReference type="InterPro" id="IPR036388">
    <property type="entry name" value="WH-like_DNA-bd_sf"/>
</dbReference>
<dbReference type="GO" id="GO:0003677">
    <property type="term" value="F:DNA binding"/>
    <property type="evidence" value="ECO:0007669"/>
    <property type="project" value="UniProtKB-KW"/>
</dbReference>
<evidence type="ECO:0000313" key="6">
    <source>
        <dbReference type="EMBL" id="MBB6000409.1"/>
    </source>
</evidence>
<keyword evidence="2" id="KW-0805">Transcription regulation</keyword>
<keyword evidence="4" id="KW-0804">Transcription</keyword>
<protein>
    <submittedName>
        <fullName evidence="6">DNA-binding transcriptional LysR family regulator</fullName>
    </submittedName>
</protein>
<dbReference type="Gene3D" id="3.40.190.290">
    <property type="match status" value="1"/>
</dbReference>
<evidence type="ECO:0000256" key="2">
    <source>
        <dbReference type="ARBA" id="ARBA00023015"/>
    </source>
</evidence>
<dbReference type="SUPFAM" id="SSF46785">
    <property type="entry name" value="Winged helix' DNA-binding domain"/>
    <property type="match status" value="1"/>
</dbReference>
<dbReference type="FunFam" id="1.10.10.10:FF:000001">
    <property type="entry name" value="LysR family transcriptional regulator"/>
    <property type="match status" value="1"/>
</dbReference>
<keyword evidence="7" id="KW-1185">Reference proteome</keyword>
<dbReference type="InterPro" id="IPR036390">
    <property type="entry name" value="WH_DNA-bd_sf"/>
</dbReference>
<evidence type="ECO:0000256" key="4">
    <source>
        <dbReference type="ARBA" id="ARBA00023163"/>
    </source>
</evidence>
<dbReference type="Pfam" id="PF00126">
    <property type="entry name" value="HTH_1"/>
    <property type="match status" value="1"/>
</dbReference>